<protein>
    <submittedName>
        <fullName evidence="2">Uncharacterized protein</fullName>
    </submittedName>
</protein>
<feature type="compositionally biased region" description="Gly residues" evidence="1">
    <location>
        <begin position="158"/>
        <end position="174"/>
    </location>
</feature>
<dbReference type="EMBL" id="JAFCMP010000549">
    <property type="protein sequence ID" value="KAG5175456.1"/>
    <property type="molecule type" value="Genomic_DNA"/>
</dbReference>
<organism evidence="2 3">
    <name type="scientific">Tribonema minus</name>
    <dbReference type="NCBI Taxonomy" id="303371"/>
    <lineage>
        <taxon>Eukaryota</taxon>
        <taxon>Sar</taxon>
        <taxon>Stramenopiles</taxon>
        <taxon>Ochrophyta</taxon>
        <taxon>PX clade</taxon>
        <taxon>Xanthophyceae</taxon>
        <taxon>Tribonematales</taxon>
        <taxon>Tribonemataceae</taxon>
        <taxon>Tribonema</taxon>
    </lineage>
</organism>
<proteinExistence type="predicted"/>
<comment type="caution">
    <text evidence="2">The sequence shown here is derived from an EMBL/GenBank/DDBJ whole genome shotgun (WGS) entry which is preliminary data.</text>
</comment>
<name>A0A835YH85_9STRA</name>
<evidence type="ECO:0000313" key="2">
    <source>
        <dbReference type="EMBL" id="KAG5175456.1"/>
    </source>
</evidence>
<evidence type="ECO:0000313" key="3">
    <source>
        <dbReference type="Proteomes" id="UP000664859"/>
    </source>
</evidence>
<evidence type="ECO:0000256" key="1">
    <source>
        <dbReference type="SAM" id="MobiDB-lite"/>
    </source>
</evidence>
<dbReference type="AlphaFoldDB" id="A0A835YH85"/>
<sequence length="269" mass="27080">MSRPRNTRATADVQSGAAVPLTAPSADAAANAATTAVGDEHTAHQSAAAAADGGGAGISAAAAASSAETMCTTPPDFLSYAIVCTAAHAAGSTEELDDAYAQAVRGGTVEHRPLRSGGARVVADLHGYSVAMVQAALRRLLSDAIRLSTPCGSSSSSSGGGGSGGGGSGSGSGAHDGSFSSAYRLYQQPLGTQRDSSTADPDLNVVLVTGVGTGVVAREVRRFLMALDPPVRCSLHSRNAGQTIVDGQDLVRWSRSDAARLYFVSRDCE</sequence>
<reference evidence="2" key="1">
    <citation type="submission" date="2021-02" db="EMBL/GenBank/DDBJ databases">
        <title>First Annotated Genome of the Yellow-green Alga Tribonema minus.</title>
        <authorList>
            <person name="Mahan K.M."/>
        </authorList>
    </citation>
    <scope>NUCLEOTIDE SEQUENCE</scope>
    <source>
        <strain evidence="2">UTEX B ZZ1240</strain>
    </source>
</reference>
<dbReference type="Proteomes" id="UP000664859">
    <property type="component" value="Unassembled WGS sequence"/>
</dbReference>
<accession>A0A835YH85</accession>
<keyword evidence="3" id="KW-1185">Reference proteome</keyword>
<gene>
    <name evidence="2" type="ORF">JKP88DRAFT_283529</name>
</gene>
<feature type="region of interest" description="Disordered" evidence="1">
    <location>
        <begin position="151"/>
        <end position="174"/>
    </location>
</feature>